<keyword evidence="1" id="KW-0732">Signal</keyword>
<sequence length="108" mass="12088">MKVVIATALLAVAPLCSAWGLHLFNKPGYKDKIWYDQGHSKKGCTALSASTRDRAESMHWYSDYGDFEVVLYATTDCKTELGRSRGDWHLPGMSDKAKNNIASYKINN</sequence>
<name>A0A6A6JD20_WESOR</name>
<protein>
    <submittedName>
        <fullName evidence="2">Uncharacterized protein</fullName>
    </submittedName>
</protein>
<evidence type="ECO:0000313" key="2">
    <source>
        <dbReference type="EMBL" id="KAF2273898.1"/>
    </source>
</evidence>
<proteinExistence type="predicted"/>
<dbReference type="EMBL" id="ML986506">
    <property type="protein sequence ID" value="KAF2273898.1"/>
    <property type="molecule type" value="Genomic_DNA"/>
</dbReference>
<accession>A0A6A6JD20</accession>
<dbReference type="AlphaFoldDB" id="A0A6A6JD20"/>
<keyword evidence="3" id="KW-1185">Reference proteome</keyword>
<dbReference type="Proteomes" id="UP000800097">
    <property type="component" value="Unassembled WGS sequence"/>
</dbReference>
<feature type="chain" id="PRO_5025374213" evidence="1">
    <location>
        <begin position="19"/>
        <end position="108"/>
    </location>
</feature>
<feature type="signal peptide" evidence="1">
    <location>
        <begin position="1"/>
        <end position="18"/>
    </location>
</feature>
<dbReference type="GeneID" id="54546354"/>
<organism evidence="2 3">
    <name type="scientific">Westerdykella ornata</name>
    <dbReference type="NCBI Taxonomy" id="318751"/>
    <lineage>
        <taxon>Eukaryota</taxon>
        <taxon>Fungi</taxon>
        <taxon>Dikarya</taxon>
        <taxon>Ascomycota</taxon>
        <taxon>Pezizomycotina</taxon>
        <taxon>Dothideomycetes</taxon>
        <taxon>Pleosporomycetidae</taxon>
        <taxon>Pleosporales</taxon>
        <taxon>Sporormiaceae</taxon>
        <taxon>Westerdykella</taxon>
    </lineage>
</organism>
<gene>
    <name evidence="2" type="ORF">EI97DRAFT_138084</name>
</gene>
<reference evidence="2" key="1">
    <citation type="journal article" date="2020" name="Stud. Mycol.">
        <title>101 Dothideomycetes genomes: a test case for predicting lifestyles and emergence of pathogens.</title>
        <authorList>
            <person name="Haridas S."/>
            <person name="Albert R."/>
            <person name="Binder M."/>
            <person name="Bloem J."/>
            <person name="Labutti K."/>
            <person name="Salamov A."/>
            <person name="Andreopoulos B."/>
            <person name="Baker S."/>
            <person name="Barry K."/>
            <person name="Bills G."/>
            <person name="Bluhm B."/>
            <person name="Cannon C."/>
            <person name="Castanera R."/>
            <person name="Culley D."/>
            <person name="Daum C."/>
            <person name="Ezra D."/>
            <person name="Gonzalez J."/>
            <person name="Henrissat B."/>
            <person name="Kuo A."/>
            <person name="Liang C."/>
            <person name="Lipzen A."/>
            <person name="Lutzoni F."/>
            <person name="Magnuson J."/>
            <person name="Mondo S."/>
            <person name="Nolan M."/>
            <person name="Ohm R."/>
            <person name="Pangilinan J."/>
            <person name="Park H.-J."/>
            <person name="Ramirez L."/>
            <person name="Alfaro M."/>
            <person name="Sun H."/>
            <person name="Tritt A."/>
            <person name="Yoshinaga Y."/>
            <person name="Zwiers L.-H."/>
            <person name="Turgeon B."/>
            <person name="Goodwin S."/>
            <person name="Spatafora J."/>
            <person name="Crous P."/>
            <person name="Grigoriev I."/>
        </authorList>
    </citation>
    <scope>NUCLEOTIDE SEQUENCE</scope>
    <source>
        <strain evidence="2">CBS 379.55</strain>
    </source>
</reference>
<evidence type="ECO:0000313" key="3">
    <source>
        <dbReference type="Proteomes" id="UP000800097"/>
    </source>
</evidence>
<dbReference type="RefSeq" id="XP_033651437.1">
    <property type="nucleotide sequence ID" value="XM_033793179.1"/>
</dbReference>
<evidence type="ECO:0000256" key="1">
    <source>
        <dbReference type="SAM" id="SignalP"/>
    </source>
</evidence>